<comment type="caution">
    <text evidence="1">The sequence shown here is derived from an EMBL/GenBank/DDBJ whole genome shotgun (WGS) entry which is preliminary data.</text>
</comment>
<dbReference type="Proteomes" id="UP000536685">
    <property type="component" value="Unassembled WGS sequence"/>
</dbReference>
<reference evidence="1 2" key="1">
    <citation type="submission" date="2020-08" db="EMBL/GenBank/DDBJ databases">
        <title>Sequencing the genomes of 1000 actinobacteria strains.</title>
        <authorList>
            <person name="Klenk H.-P."/>
        </authorList>
    </citation>
    <scope>NUCLEOTIDE SEQUENCE [LARGE SCALE GENOMIC DNA]</scope>
    <source>
        <strain evidence="1 2">DSM 105784</strain>
    </source>
</reference>
<gene>
    <name evidence="1" type="ORF">HD599_002670</name>
</gene>
<evidence type="ECO:0000313" key="2">
    <source>
        <dbReference type="Proteomes" id="UP000536685"/>
    </source>
</evidence>
<accession>A0A841AMB9</accession>
<dbReference type="AlphaFoldDB" id="A0A841AMB9"/>
<proteinExistence type="predicted"/>
<organism evidence="1 2">
    <name type="scientific">Conyzicola lurida</name>
    <dbReference type="NCBI Taxonomy" id="1172621"/>
    <lineage>
        <taxon>Bacteria</taxon>
        <taxon>Bacillati</taxon>
        <taxon>Actinomycetota</taxon>
        <taxon>Actinomycetes</taxon>
        <taxon>Micrococcales</taxon>
        <taxon>Microbacteriaceae</taxon>
        <taxon>Conyzicola</taxon>
    </lineage>
</organism>
<sequence length="47" mass="5026">MFRLLKYAPAAIALVSKFVKSPSGQRAIAKVRAQVAARRGRGTTPAN</sequence>
<dbReference type="EMBL" id="JACHMJ010000001">
    <property type="protein sequence ID" value="MBB5844347.1"/>
    <property type="molecule type" value="Genomic_DNA"/>
</dbReference>
<keyword evidence="2" id="KW-1185">Reference proteome</keyword>
<protein>
    <submittedName>
        <fullName evidence="1">Uncharacterized protein</fullName>
    </submittedName>
</protein>
<evidence type="ECO:0000313" key="1">
    <source>
        <dbReference type="EMBL" id="MBB5844347.1"/>
    </source>
</evidence>
<name>A0A841AMB9_9MICO</name>